<evidence type="ECO:0000313" key="2">
    <source>
        <dbReference type="EMBL" id="QYX80270.1"/>
    </source>
</evidence>
<reference evidence="2 3" key="1">
    <citation type="submission" date="2021-08" db="EMBL/GenBank/DDBJ databases">
        <authorList>
            <person name="Ping M."/>
        </authorList>
    </citation>
    <scope>NUCLEOTIDE SEQUENCE [LARGE SCALE GENOMIC DNA]</scope>
    <source>
        <strain evidence="2 3">MG28</strain>
    </source>
</reference>
<dbReference type="EMBL" id="CP080647">
    <property type="protein sequence ID" value="QYX80270.1"/>
    <property type="molecule type" value="Genomic_DNA"/>
</dbReference>
<name>A0ABX8XWT4_9ACTN</name>
<dbReference type="RefSeq" id="WP_220648997.1">
    <property type="nucleotide sequence ID" value="NZ_CP080647.1"/>
</dbReference>
<gene>
    <name evidence="2" type="ORF">K1J60_30430</name>
</gene>
<sequence>MANQLIKDLRAIAEGLDGDGPQWPHIPCPSCRRGGLALVSNSMTQEETAGSKRAQSHPDWDPDWVHGHFSCLLKCQKTSCDFVRLVGDTGLFLKSSEDGYIEFFTPRFFIPHLPLIESYDLCPRTVQELIDAAAKITWVDPSSAANRLRSAVEALMDDQGIPRKRVRDGRPYDVSLHNRIVAHKAAKPEHAVSTDLLLAVKWIGNVGSHDHRLRISDVLDGVEILDHTLDQIYDSTKDEIRRKAAAIAARKGIPASRFGGPVPF</sequence>
<dbReference type="Proteomes" id="UP000827138">
    <property type="component" value="Chromosome"/>
</dbReference>
<evidence type="ECO:0000259" key="1">
    <source>
        <dbReference type="Pfam" id="PF13643"/>
    </source>
</evidence>
<evidence type="ECO:0000313" key="3">
    <source>
        <dbReference type="Proteomes" id="UP000827138"/>
    </source>
</evidence>
<feature type="domain" description="DUF4145" evidence="1">
    <location>
        <begin position="132"/>
        <end position="226"/>
    </location>
</feature>
<keyword evidence="3" id="KW-1185">Reference proteome</keyword>
<organism evidence="2 3">
    <name type="scientific">Streptomyces akebiae</name>
    <dbReference type="NCBI Taxonomy" id="2865673"/>
    <lineage>
        <taxon>Bacteria</taxon>
        <taxon>Bacillati</taxon>
        <taxon>Actinomycetota</taxon>
        <taxon>Actinomycetes</taxon>
        <taxon>Kitasatosporales</taxon>
        <taxon>Streptomycetaceae</taxon>
        <taxon>Streptomyces</taxon>
    </lineage>
</organism>
<dbReference type="Pfam" id="PF13643">
    <property type="entry name" value="DUF4145"/>
    <property type="match status" value="1"/>
</dbReference>
<proteinExistence type="predicted"/>
<dbReference type="InterPro" id="IPR025285">
    <property type="entry name" value="DUF4145"/>
</dbReference>
<protein>
    <submittedName>
        <fullName evidence="2">DUF4145 domain-containing protein</fullName>
    </submittedName>
</protein>
<accession>A0ABX8XWT4</accession>